<dbReference type="PANTHER" id="PTHR43394:SF1">
    <property type="entry name" value="ATP-BINDING CASSETTE SUB-FAMILY B MEMBER 10, MITOCHONDRIAL"/>
    <property type="match status" value="1"/>
</dbReference>
<dbReference type="GO" id="GO:0015421">
    <property type="term" value="F:ABC-type oligopeptide transporter activity"/>
    <property type="evidence" value="ECO:0007669"/>
    <property type="project" value="TreeGrafter"/>
</dbReference>
<reference evidence="1 2" key="1">
    <citation type="journal article" date="2018" name="PLoS ONE">
        <title>The draft genome of Kipferlia bialata reveals reductive genome evolution in fornicate parasites.</title>
        <authorList>
            <person name="Tanifuji G."/>
            <person name="Takabayashi S."/>
            <person name="Kume K."/>
            <person name="Takagi M."/>
            <person name="Nakayama T."/>
            <person name="Kamikawa R."/>
            <person name="Inagaki Y."/>
            <person name="Hashimoto T."/>
        </authorList>
    </citation>
    <scope>NUCLEOTIDE SEQUENCE [LARGE SCALE GENOMIC DNA]</scope>
    <source>
        <strain evidence="1">NY0173</strain>
    </source>
</reference>
<sequence length="77" mass="8648">TTIREVMADKTILVIAHRLQTIIDFDRILVMEDGRVAEFDTPANLIRQGGILYSLVEQTGQQMSANLTRIAMEAEKS</sequence>
<gene>
    <name evidence="1" type="ORF">KIPB_014954</name>
</gene>
<dbReference type="EMBL" id="BDIP01008028">
    <property type="protein sequence ID" value="GIQ91612.1"/>
    <property type="molecule type" value="Genomic_DNA"/>
</dbReference>
<protein>
    <recommendedName>
        <fullName evidence="3">P-loop containing nucleoside triphosphate hydrolase</fullName>
    </recommendedName>
</protein>
<dbReference type="Proteomes" id="UP000265618">
    <property type="component" value="Unassembled WGS sequence"/>
</dbReference>
<organism evidence="1 2">
    <name type="scientific">Kipferlia bialata</name>
    <dbReference type="NCBI Taxonomy" id="797122"/>
    <lineage>
        <taxon>Eukaryota</taxon>
        <taxon>Metamonada</taxon>
        <taxon>Carpediemonas-like organisms</taxon>
        <taxon>Kipferlia</taxon>
    </lineage>
</organism>
<evidence type="ECO:0000313" key="1">
    <source>
        <dbReference type="EMBL" id="GIQ91612.1"/>
    </source>
</evidence>
<accession>A0A9K3DB45</accession>
<dbReference type="GO" id="GO:0005743">
    <property type="term" value="C:mitochondrial inner membrane"/>
    <property type="evidence" value="ECO:0007669"/>
    <property type="project" value="TreeGrafter"/>
</dbReference>
<proteinExistence type="predicted"/>
<dbReference type="AlphaFoldDB" id="A0A9K3DB45"/>
<evidence type="ECO:0000313" key="2">
    <source>
        <dbReference type="Proteomes" id="UP000265618"/>
    </source>
</evidence>
<dbReference type="InterPro" id="IPR027417">
    <property type="entry name" value="P-loop_NTPase"/>
</dbReference>
<keyword evidence="2" id="KW-1185">Reference proteome</keyword>
<evidence type="ECO:0008006" key="3">
    <source>
        <dbReference type="Google" id="ProtNLM"/>
    </source>
</evidence>
<dbReference type="Gene3D" id="3.40.50.300">
    <property type="entry name" value="P-loop containing nucleotide triphosphate hydrolases"/>
    <property type="match status" value="1"/>
</dbReference>
<comment type="caution">
    <text evidence="1">The sequence shown here is derived from an EMBL/GenBank/DDBJ whole genome shotgun (WGS) entry which is preliminary data.</text>
</comment>
<dbReference type="SUPFAM" id="SSF52540">
    <property type="entry name" value="P-loop containing nucleoside triphosphate hydrolases"/>
    <property type="match status" value="1"/>
</dbReference>
<dbReference type="OrthoDB" id="6500128at2759"/>
<dbReference type="GO" id="GO:0090374">
    <property type="term" value="P:oligopeptide export from mitochondrion"/>
    <property type="evidence" value="ECO:0007669"/>
    <property type="project" value="TreeGrafter"/>
</dbReference>
<dbReference type="InterPro" id="IPR039421">
    <property type="entry name" value="Type_1_exporter"/>
</dbReference>
<dbReference type="PANTHER" id="PTHR43394">
    <property type="entry name" value="ATP-DEPENDENT PERMEASE MDL1, MITOCHONDRIAL"/>
    <property type="match status" value="1"/>
</dbReference>
<name>A0A9K3DB45_9EUKA</name>
<feature type="non-terminal residue" evidence="1">
    <location>
        <position position="77"/>
    </location>
</feature>